<comment type="function">
    <text evidence="3">Required for maturation of 30S ribosomal subunits.</text>
</comment>
<feature type="domain" description="Ribosome maturation factor RimP N-terminal" evidence="4">
    <location>
        <begin position="13"/>
        <end position="80"/>
    </location>
</feature>
<comment type="caution">
    <text evidence="6">The sequence shown here is derived from an EMBL/GenBank/DDBJ whole genome shotgun (WGS) entry which is preliminary data.</text>
</comment>
<reference evidence="7" key="1">
    <citation type="journal article" date="2019" name="Int. J. Syst. Evol. Microbiol.">
        <title>The Global Catalogue of Microorganisms (GCM) 10K type strain sequencing project: providing services to taxonomists for standard genome sequencing and annotation.</title>
        <authorList>
            <consortium name="The Broad Institute Genomics Platform"/>
            <consortium name="The Broad Institute Genome Sequencing Center for Infectious Disease"/>
            <person name="Wu L."/>
            <person name="Ma J."/>
        </authorList>
    </citation>
    <scope>NUCLEOTIDE SEQUENCE [LARGE SCALE GENOMIC DNA]</scope>
    <source>
        <strain evidence="7">JCM 16601</strain>
    </source>
</reference>
<dbReference type="Gene3D" id="3.30.300.70">
    <property type="entry name" value="RimP-like superfamily, N-terminal"/>
    <property type="match status" value="1"/>
</dbReference>
<evidence type="ECO:0000256" key="3">
    <source>
        <dbReference type="HAMAP-Rule" id="MF_01077"/>
    </source>
</evidence>
<dbReference type="Pfam" id="PF02576">
    <property type="entry name" value="RimP_N"/>
    <property type="match status" value="1"/>
</dbReference>
<keyword evidence="2 3" id="KW-0690">Ribosome biogenesis</keyword>
<evidence type="ECO:0000259" key="4">
    <source>
        <dbReference type="Pfam" id="PF02576"/>
    </source>
</evidence>
<accession>A0ABP7R649</accession>
<dbReference type="EMBL" id="BAAAZC010000050">
    <property type="protein sequence ID" value="GAA3992919.1"/>
    <property type="molecule type" value="Genomic_DNA"/>
</dbReference>
<dbReference type="InterPro" id="IPR028998">
    <property type="entry name" value="RimP_C"/>
</dbReference>
<dbReference type="RefSeq" id="WP_259097187.1">
    <property type="nucleotide sequence ID" value="NZ_BAAAZC010000050.1"/>
</dbReference>
<dbReference type="Pfam" id="PF17384">
    <property type="entry name" value="DUF150_C"/>
    <property type="match status" value="1"/>
</dbReference>
<evidence type="ECO:0000313" key="6">
    <source>
        <dbReference type="EMBL" id="GAA3992919.1"/>
    </source>
</evidence>
<evidence type="ECO:0000256" key="2">
    <source>
        <dbReference type="ARBA" id="ARBA00022517"/>
    </source>
</evidence>
<dbReference type="InterPro" id="IPR003728">
    <property type="entry name" value="Ribosome_maturation_RimP"/>
</dbReference>
<protein>
    <recommendedName>
        <fullName evidence="3">Ribosome maturation factor RimP</fullName>
    </recommendedName>
</protein>
<dbReference type="Proteomes" id="UP001500742">
    <property type="component" value="Unassembled WGS sequence"/>
</dbReference>
<feature type="domain" description="Ribosome maturation factor RimP C-terminal" evidence="5">
    <location>
        <begin position="83"/>
        <end position="153"/>
    </location>
</feature>
<evidence type="ECO:0000256" key="1">
    <source>
        <dbReference type="ARBA" id="ARBA00022490"/>
    </source>
</evidence>
<comment type="similarity">
    <text evidence="3">Belongs to the RimP family.</text>
</comment>
<comment type="subcellular location">
    <subcellularLocation>
        <location evidence="3">Cytoplasm</location>
    </subcellularLocation>
</comment>
<evidence type="ECO:0000313" key="7">
    <source>
        <dbReference type="Proteomes" id="UP001500742"/>
    </source>
</evidence>
<keyword evidence="7" id="KW-1185">Reference proteome</keyword>
<sequence length="154" mass="17047">MNIEKRVTELVEEKIVDKPNLFLVNVKMHSNGKLIVLLDGDQGIAIDDCVAVSRHVGFHLEEENVIETAYNLEVSSPGIDYPLSSLRQYAKNVGRTLGIKMADGTKREGILASLTEDAIVIEEVIKEKGKKAETVESVIPLDKITETKVLISFK</sequence>
<evidence type="ECO:0000259" key="5">
    <source>
        <dbReference type="Pfam" id="PF17384"/>
    </source>
</evidence>
<dbReference type="SUPFAM" id="SSF75420">
    <property type="entry name" value="YhbC-like, N-terminal domain"/>
    <property type="match status" value="1"/>
</dbReference>
<proteinExistence type="inferred from homology"/>
<gene>
    <name evidence="3 6" type="primary">rimP</name>
    <name evidence="6" type="ORF">GCM10022210_53380</name>
</gene>
<dbReference type="PANTHER" id="PTHR33867">
    <property type="entry name" value="RIBOSOME MATURATION FACTOR RIMP"/>
    <property type="match status" value="1"/>
</dbReference>
<dbReference type="HAMAP" id="MF_01077">
    <property type="entry name" value="RimP"/>
    <property type="match status" value="1"/>
</dbReference>
<keyword evidence="1 3" id="KW-0963">Cytoplasm</keyword>
<name>A0ABP7R649_9SPHI</name>
<organism evidence="6 7">
    <name type="scientific">Mucilaginibacter dorajii</name>
    <dbReference type="NCBI Taxonomy" id="692994"/>
    <lineage>
        <taxon>Bacteria</taxon>
        <taxon>Pseudomonadati</taxon>
        <taxon>Bacteroidota</taxon>
        <taxon>Sphingobacteriia</taxon>
        <taxon>Sphingobacteriales</taxon>
        <taxon>Sphingobacteriaceae</taxon>
        <taxon>Mucilaginibacter</taxon>
    </lineage>
</organism>
<dbReference type="InterPro" id="IPR028989">
    <property type="entry name" value="RimP_N"/>
</dbReference>
<dbReference type="NCBIfam" id="NF002531">
    <property type="entry name" value="PRK02001.1"/>
    <property type="match status" value="1"/>
</dbReference>
<dbReference type="PANTHER" id="PTHR33867:SF1">
    <property type="entry name" value="RIBOSOME MATURATION FACTOR RIMP"/>
    <property type="match status" value="1"/>
</dbReference>
<dbReference type="InterPro" id="IPR035956">
    <property type="entry name" value="RimP_N_sf"/>
</dbReference>